<protein>
    <submittedName>
        <fullName evidence="3">S-layer homology domain-containing protein</fullName>
    </submittedName>
</protein>
<feature type="domain" description="SLH" evidence="2">
    <location>
        <begin position="607"/>
        <end position="670"/>
    </location>
</feature>
<organism evidence="3 4">
    <name type="scientific">Paenibacillus xanthanilyticus</name>
    <dbReference type="NCBI Taxonomy" id="1783531"/>
    <lineage>
        <taxon>Bacteria</taxon>
        <taxon>Bacillati</taxon>
        <taxon>Bacillota</taxon>
        <taxon>Bacilli</taxon>
        <taxon>Bacillales</taxon>
        <taxon>Paenibacillaceae</taxon>
        <taxon>Paenibacillus</taxon>
    </lineage>
</organism>
<keyword evidence="4" id="KW-1185">Reference proteome</keyword>
<dbReference type="PROSITE" id="PS51272">
    <property type="entry name" value="SLH"/>
    <property type="match status" value="3"/>
</dbReference>
<dbReference type="InterPro" id="IPR001119">
    <property type="entry name" value="SLH_dom"/>
</dbReference>
<evidence type="ECO:0000313" key="3">
    <source>
        <dbReference type="EMBL" id="MFC4100424.1"/>
    </source>
</evidence>
<evidence type="ECO:0000256" key="1">
    <source>
        <dbReference type="SAM" id="SignalP"/>
    </source>
</evidence>
<dbReference type="Pfam" id="PF00395">
    <property type="entry name" value="SLH"/>
    <property type="match status" value="3"/>
</dbReference>
<dbReference type="PANTHER" id="PTHR43308">
    <property type="entry name" value="OUTER MEMBRANE PROTEIN ALPHA-RELATED"/>
    <property type="match status" value="1"/>
</dbReference>
<name>A0ABV8K340_9BACL</name>
<dbReference type="PANTHER" id="PTHR43308:SF5">
    <property type="entry name" value="S-LAYER PROTEIN _ PEPTIDOGLYCAN ENDO-BETA-N-ACETYLGLUCOSAMINIDASE"/>
    <property type="match status" value="1"/>
</dbReference>
<gene>
    <name evidence="3" type="ORF">ACFOZ8_12275</name>
</gene>
<feature type="signal peptide" evidence="1">
    <location>
        <begin position="1"/>
        <end position="22"/>
    </location>
</feature>
<dbReference type="InterPro" id="IPR051465">
    <property type="entry name" value="Cell_Envelope_Struct_Comp"/>
</dbReference>
<dbReference type="RefSeq" id="WP_377719091.1">
    <property type="nucleotide sequence ID" value="NZ_JBHSAM010000025.1"/>
</dbReference>
<sequence>MKLKKKIVVTTVAASVAASAFAGIPFSSKGLATQLGVVNVASAAEASFVDATTLDRLQKLHAELAKTPSTLETIRKARKVIQDELDKQIAANDYSVVKPLVDKINAEYPGLLTDEDAKYLLTLVTRLANVAYYDPQAKELENLRNDTVVRKLVQKLANPNNPDNNKPGVAYVDVKVSDFTAFALAVEAEVKKAVGTKTFTQFAAEYMDTAKASGLAQSVISTVLANKSLTFSKIADQYDFEKETLQEVLDLYQDKIPTVDKGTLKAAGVLIAEAYYNLFLKETSTGFPGGGIFVPTTPSVNADTAVKAIEALKDAIAKATGEEKDKLIAQAVQEAAKAIAALATVDVSANVKVVDGKATLALSKADIEKAINDIVKVVKALEAVAPEAKAKLPKVAIAVNLGSVTAASTAVTLAADAVKLAGDNGIAGFELKIASFSATIPVGGAFAGEIAFGVSNKAADSATAGTLKSASDVYDFSLTVDGKATSEFVKPIIVKIPLKNVEGLDKELLSVAKLDNGKLSFKGGVVDGNSITEGRDTFSSYVVVENKVSFTDTASVKAWAGRQIEVMAAKGAIEGRGQNNFAPKDSVTRAEFAKILVSALDLETHGAKSSFSDVKGSEWFAPYVAAAADQGIIKGRSATQFAPNATITRAEMATMVARALEASKGLDTTVDAAAELKEFSDANAIQASLKDGVAFAASKGLVIGNNGKFSPTANASRAEAAVIIYRAFNFKG</sequence>
<evidence type="ECO:0000313" key="4">
    <source>
        <dbReference type="Proteomes" id="UP001595715"/>
    </source>
</evidence>
<reference evidence="4" key="1">
    <citation type="journal article" date="2019" name="Int. J. Syst. Evol. Microbiol.">
        <title>The Global Catalogue of Microorganisms (GCM) 10K type strain sequencing project: providing services to taxonomists for standard genome sequencing and annotation.</title>
        <authorList>
            <consortium name="The Broad Institute Genomics Platform"/>
            <consortium name="The Broad Institute Genome Sequencing Center for Infectious Disease"/>
            <person name="Wu L."/>
            <person name="Ma J."/>
        </authorList>
    </citation>
    <scope>NUCLEOTIDE SEQUENCE [LARGE SCALE GENOMIC DNA]</scope>
    <source>
        <strain evidence="4">IBRC-M 10987</strain>
    </source>
</reference>
<dbReference type="EMBL" id="JBHSAM010000025">
    <property type="protein sequence ID" value="MFC4100424.1"/>
    <property type="molecule type" value="Genomic_DNA"/>
</dbReference>
<feature type="domain" description="SLH" evidence="2">
    <location>
        <begin position="676"/>
        <end position="732"/>
    </location>
</feature>
<evidence type="ECO:0000259" key="2">
    <source>
        <dbReference type="PROSITE" id="PS51272"/>
    </source>
</evidence>
<keyword evidence="1" id="KW-0732">Signal</keyword>
<proteinExistence type="predicted"/>
<feature type="chain" id="PRO_5045259103" evidence="1">
    <location>
        <begin position="23"/>
        <end position="732"/>
    </location>
</feature>
<comment type="caution">
    <text evidence="3">The sequence shown here is derived from an EMBL/GenBank/DDBJ whole genome shotgun (WGS) entry which is preliminary data.</text>
</comment>
<feature type="domain" description="SLH" evidence="2">
    <location>
        <begin position="547"/>
        <end position="605"/>
    </location>
</feature>
<accession>A0ABV8K340</accession>
<dbReference type="Proteomes" id="UP001595715">
    <property type="component" value="Unassembled WGS sequence"/>
</dbReference>